<gene>
    <name evidence="2" type="ORF">NCTC12126_00673</name>
</gene>
<dbReference type="GO" id="GO:0007155">
    <property type="term" value="P:cell adhesion"/>
    <property type="evidence" value="ECO:0007669"/>
    <property type="project" value="InterPro"/>
</dbReference>
<dbReference type="GO" id="GO:0009289">
    <property type="term" value="C:pilus"/>
    <property type="evidence" value="ECO:0007669"/>
    <property type="project" value="InterPro"/>
</dbReference>
<evidence type="ECO:0000313" key="2">
    <source>
        <dbReference type="EMBL" id="VFS14118.1"/>
    </source>
</evidence>
<feature type="chain" id="PRO_5043193244" evidence="1">
    <location>
        <begin position="24"/>
        <end position="188"/>
    </location>
</feature>
<reference evidence="2 3" key="1">
    <citation type="submission" date="2019-03" db="EMBL/GenBank/DDBJ databases">
        <authorList>
            <consortium name="Pathogen Informatics"/>
        </authorList>
    </citation>
    <scope>NUCLEOTIDE SEQUENCE [LARGE SCALE GENOMIC DNA]</scope>
    <source>
        <strain evidence="2 3">NCTC12126</strain>
    </source>
</reference>
<dbReference type="Gene3D" id="2.60.40.1090">
    <property type="entry name" value="Fimbrial-type adhesion domain"/>
    <property type="match status" value="1"/>
</dbReference>
<accession>A0A484WQ93</accession>
<dbReference type="Proteomes" id="UP000351155">
    <property type="component" value="Unassembled WGS sequence"/>
</dbReference>
<name>A0A484WQ93_9ENTR</name>
<sequence>MKFNSTFIALSVSALLFSGMANATITGTSSAEMTFMSTITSGTCTAKVTNGAGVESAEIAFGDVYKSDVANKTRVEPLKIVFSNCSGVTKATVVASKGTGASCSGNGGSGEAYFSGVAATAFELWSGEVDSGVQLKCTTKPAPQEVALNSGGGEFPMKSRIVLVEGKNASQIGTGAANTPVVFTVAYP</sequence>
<dbReference type="EMBL" id="CAADIW010000004">
    <property type="protein sequence ID" value="VFS14118.1"/>
    <property type="molecule type" value="Genomic_DNA"/>
</dbReference>
<proteinExistence type="predicted"/>
<protein>
    <submittedName>
        <fullName evidence="2">Fimbrial protein StaE</fullName>
    </submittedName>
</protein>
<dbReference type="InterPro" id="IPR036937">
    <property type="entry name" value="Adhesion_dom_fimbrial_sf"/>
</dbReference>
<evidence type="ECO:0000256" key="1">
    <source>
        <dbReference type="SAM" id="SignalP"/>
    </source>
</evidence>
<dbReference type="AlphaFoldDB" id="A0A484WQ93"/>
<evidence type="ECO:0000313" key="3">
    <source>
        <dbReference type="Proteomes" id="UP000351155"/>
    </source>
</evidence>
<organism evidence="2 3">
    <name type="scientific">Enterobacter cancerogenus</name>
    <dbReference type="NCBI Taxonomy" id="69218"/>
    <lineage>
        <taxon>Bacteria</taxon>
        <taxon>Pseudomonadati</taxon>
        <taxon>Pseudomonadota</taxon>
        <taxon>Gammaproteobacteria</taxon>
        <taxon>Enterobacterales</taxon>
        <taxon>Enterobacteriaceae</taxon>
        <taxon>Enterobacter</taxon>
        <taxon>Enterobacter cloacae complex</taxon>
    </lineage>
</organism>
<dbReference type="RefSeq" id="WP_006173759.1">
    <property type="nucleotide sequence ID" value="NZ_CABKNU010000010.1"/>
</dbReference>
<dbReference type="SUPFAM" id="SSF49401">
    <property type="entry name" value="Bacterial adhesins"/>
    <property type="match status" value="1"/>
</dbReference>
<feature type="signal peptide" evidence="1">
    <location>
        <begin position="1"/>
        <end position="23"/>
    </location>
</feature>
<dbReference type="InterPro" id="IPR008966">
    <property type="entry name" value="Adhesion_dom_sf"/>
</dbReference>
<keyword evidence="1" id="KW-0732">Signal</keyword>